<keyword evidence="1" id="KW-0472">Membrane</keyword>
<organism evidence="2 3">
    <name type="scientific">Fluviibacter phosphoraccumulans</name>
    <dbReference type="NCBI Taxonomy" id="1751046"/>
    <lineage>
        <taxon>Bacteria</taxon>
        <taxon>Pseudomonadati</taxon>
        <taxon>Pseudomonadota</taxon>
        <taxon>Betaproteobacteria</taxon>
        <taxon>Rhodocyclales</taxon>
        <taxon>Fluviibacteraceae</taxon>
        <taxon>Fluviibacter</taxon>
    </lineage>
</organism>
<keyword evidence="1" id="KW-0812">Transmembrane</keyword>
<feature type="transmembrane region" description="Helical" evidence="1">
    <location>
        <begin position="86"/>
        <end position="104"/>
    </location>
</feature>
<dbReference type="AlphaFoldDB" id="A0A7R6TPH1"/>
<keyword evidence="3" id="KW-1185">Reference proteome</keyword>
<proteinExistence type="predicted"/>
<keyword evidence="1" id="KW-1133">Transmembrane helix</keyword>
<feature type="transmembrane region" description="Helical" evidence="1">
    <location>
        <begin position="53"/>
        <end position="80"/>
    </location>
</feature>
<gene>
    <name evidence="2" type="ORF">ICHIAU1_19230</name>
</gene>
<dbReference type="Proteomes" id="UP000463961">
    <property type="component" value="Chromosome"/>
</dbReference>
<evidence type="ECO:0000313" key="3">
    <source>
        <dbReference type="Proteomes" id="UP000463961"/>
    </source>
</evidence>
<reference evidence="3" key="1">
    <citation type="submission" date="2020-01" db="EMBL/GenBank/DDBJ databases">
        <title>Phosphoaccumulans saitamaens gen. nov., sp. nov., a polyphosphate accumulating bacterium isolated from surface river water.</title>
        <authorList>
            <person name="Watanabe K."/>
            <person name="Suda W."/>
        </authorList>
    </citation>
    <scope>NUCLEOTIDE SEQUENCE [LARGE SCALE GENOMIC DNA]</scope>
    <source>
        <strain evidence="3">ICHIAU1</strain>
    </source>
</reference>
<dbReference type="EMBL" id="AP022345">
    <property type="protein sequence ID" value="BBU69640.1"/>
    <property type="molecule type" value="Genomic_DNA"/>
</dbReference>
<protein>
    <recommendedName>
        <fullName evidence="4">DUF2335 domain-containing protein</fullName>
    </recommendedName>
</protein>
<name>A0A7R6TPH1_9RHOO</name>
<evidence type="ECO:0008006" key="4">
    <source>
        <dbReference type="Google" id="ProtNLM"/>
    </source>
</evidence>
<evidence type="ECO:0000313" key="2">
    <source>
        <dbReference type="EMBL" id="BBU69640.1"/>
    </source>
</evidence>
<sequence length="114" mass="12431">MVVQDNHSDAPLIPIAGIERLQAIRPDRVDWVFEQTQIEAENRRREQRRVNTFIFVERMGGMFAALVVGICGIAGGIYAALQGHDWLGGVVATATIGTLAVAFLKGNKEGSPKK</sequence>
<accession>A0A7R6TPH1</accession>
<evidence type="ECO:0000256" key="1">
    <source>
        <dbReference type="SAM" id="Phobius"/>
    </source>
</evidence>